<keyword evidence="1" id="KW-0472">Membrane</keyword>
<organism evidence="3 4">
    <name type="scientific">Dysosmobacter welbionis</name>
    <dbReference type="NCBI Taxonomy" id="2093857"/>
    <lineage>
        <taxon>Bacteria</taxon>
        <taxon>Bacillati</taxon>
        <taxon>Bacillota</taxon>
        <taxon>Clostridia</taxon>
        <taxon>Eubacteriales</taxon>
        <taxon>Oscillospiraceae</taxon>
        <taxon>Dysosmobacter</taxon>
    </lineage>
</organism>
<feature type="transmembrane region" description="Helical" evidence="1">
    <location>
        <begin position="21"/>
        <end position="43"/>
    </location>
</feature>
<accession>A0A4D7AIZ1</accession>
<keyword evidence="1" id="KW-0812">Transmembrane</keyword>
<proteinExistence type="predicted"/>
<evidence type="ECO:0000259" key="2">
    <source>
        <dbReference type="Pfam" id="PF23357"/>
    </source>
</evidence>
<reference evidence="4" key="1">
    <citation type="submission" date="2018-12" db="EMBL/GenBank/DDBJ databases">
        <title>Dusodibacter welbiota gen. nov., sp. nov., isolated from human faeces and emended description of the Oscillibacter genus.</title>
        <authorList>
            <person name="Le Roy T."/>
            <person name="Van der Smissen P."/>
            <person name="Delzenne N."/>
            <person name="Muccioli G."/>
            <person name="Collet J.F."/>
            <person name="Cani P.D."/>
        </authorList>
    </citation>
    <scope>NUCLEOTIDE SEQUENCE [LARGE SCALE GENOMIC DNA]</scope>
    <source>
        <strain evidence="4">J115</strain>
    </source>
</reference>
<dbReference type="AlphaFoldDB" id="A0A4D7AIZ1"/>
<name>A0A4D7AIZ1_9FIRM</name>
<evidence type="ECO:0000313" key="3">
    <source>
        <dbReference type="EMBL" id="QCI59574.1"/>
    </source>
</evidence>
<sequence length="472" mass="51613">MEHRDWKNSLQETAGRHASRRGAFSAGLTALAVAAVLVFNLLAAQLPEQWAQIDLTGSGIYNISETSQDYLAGLEDDVVIHVLTDKDTLDTRIVRFLDIYADLSDHLTLEYTDPTVYPSALSQYGVGADTIVVTCEATGRQESFDISDIIGYDMMSYYYYGTYTETDFDGESLLTSAIDSVLTGVTRMVYETTGHNETAVPISVKERFTRLHMSVERVNLLTDGGIPEDCSLLILNEPDQDLADDELDMILNYLAEGGQVIYNMAGELVDLPNFNALCAAYGMQVADGMIADTSQGYQNNPYLFFAQADTSVDAASSLTSDSMVLFYASRGFTLADPTRDTITVQPFLTTTENGYAVLDADNMTQGTYVVGAVATEEISEDTTARLTVYGADTLINTDVTNSFTNVDNVDLFIHSATVGFDDVSAISVEPVSLLTPTNTITTGGIWGLLFILVIPAALLIYGFVRWMHRRKL</sequence>
<dbReference type="Proteomes" id="UP000298642">
    <property type="component" value="Chromosome"/>
</dbReference>
<feature type="domain" description="DUF7088" evidence="2">
    <location>
        <begin position="59"/>
        <end position="135"/>
    </location>
</feature>
<gene>
    <name evidence="3" type="ORF">EIO64_10380</name>
</gene>
<evidence type="ECO:0000313" key="4">
    <source>
        <dbReference type="Proteomes" id="UP000298642"/>
    </source>
</evidence>
<feature type="transmembrane region" description="Helical" evidence="1">
    <location>
        <begin position="444"/>
        <end position="464"/>
    </location>
</feature>
<dbReference type="Pfam" id="PF23357">
    <property type="entry name" value="DUF7088"/>
    <property type="match status" value="1"/>
</dbReference>
<dbReference type="GeneID" id="89520591"/>
<keyword evidence="4" id="KW-1185">Reference proteome</keyword>
<dbReference type="RefSeq" id="WP_025544707.1">
    <property type="nucleotide sequence ID" value="NZ_CAUWCU010000023.1"/>
</dbReference>
<evidence type="ECO:0000256" key="1">
    <source>
        <dbReference type="SAM" id="Phobius"/>
    </source>
</evidence>
<keyword evidence="1" id="KW-1133">Transmembrane helix</keyword>
<dbReference type="EMBL" id="CP034413">
    <property type="protein sequence ID" value="QCI59574.1"/>
    <property type="molecule type" value="Genomic_DNA"/>
</dbReference>
<dbReference type="KEGG" id="obj:EIO64_10380"/>
<protein>
    <submittedName>
        <fullName evidence="3">GldG family protein</fullName>
    </submittedName>
</protein>
<dbReference type="InterPro" id="IPR055396">
    <property type="entry name" value="DUF7088"/>
</dbReference>